<comment type="similarity">
    <text evidence="1 2">Belongs to the UPF0102 family.</text>
</comment>
<dbReference type="OrthoDB" id="9802516at2"/>
<dbReference type="HAMAP" id="MF_00048">
    <property type="entry name" value="UPF0102"/>
    <property type="match status" value="1"/>
</dbReference>
<dbReference type="CDD" id="cd20736">
    <property type="entry name" value="PoNe_Nuclease"/>
    <property type="match status" value="1"/>
</dbReference>
<dbReference type="AlphaFoldDB" id="A0A6N8JGV7"/>
<dbReference type="Gene3D" id="3.40.1350.10">
    <property type="match status" value="1"/>
</dbReference>
<name>A0A6N8JGV7_9BACT</name>
<dbReference type="SUPFAM" id="SSF52980">
    <property type="entry name" value="Restriction endonuclease-like"/>
    <property type="match status" value="1"/>
</dbReference>
<dbReference type="InterPro" id="IPR011335">
    <property type="entry name" value="Restrct_endonuc-II-like"/>
</dbReference>
<keyword evidence="4" id="KW-1185">Reference proteome</keyword>
<keyword evidence="3" id="KW-0378">Hydrolase</keyword>
<dbReference type="InterPro" id="IPR003509">
    <property type="entry name" value="UPF0102_YraN-like"/>
</dbReference>
<dbReference type="PANTHER" id="PTHR34039">
    <property type="entry name" value="UPF0102 PROTEIN YRAN"/>
    <property type="match status" value="1"/>
</dbReference>
<keyword evidence="3" id="KW-0540">Nuclease</keyword>
<dbReference type="Proteomes" id="UP000468388">
    <property type="component" value="Unassembled WGS sequence"/>
</dbReference>
<dbReference type="RefSeq" id="WP_157303251.1">
    <property type="nucleotide sequence ID" value="NZ_BAAAZB010000036.1"/>
</dbReference>
<reference evidence="3 4" key="1">
    <citation type="submission" date="2019-12" db="EMBL/GenBank/DDBJ databases">
        <title>The draft genomic sequence of strain Chitinophaga oryziterrae JCM 16595.</title>
        <authorList>
            <person name="Zhang X."/>
        </authorList>
    </citation>
    <scope>NUCLEOTIDE SEQUENCE [LARGE SCALE GENOMIC DNA]</scope>
    <source>
        <strain evidence="3 4">JCM 16595</strain>
    </source>
</reference>
<comment type="caution">
    <text evidence="3">The sequence shown here is derived from an EMBL/GenBank/DDBJ whole genome shotgun (WGS) entry which is preliminary data.</text>
</comment>
<sequence>MASHLDLGKKGELLAQDYLLQQHYHLLDINWRHGRREIDIIASQPGCLVFIEVKTLSNNLYGWPEQKVNAGKRRYLQAAAEAYIERMPQPPPAIRFDVIAITFQPDGTHELLHMEDAF</sequence>
<evidence type="ECO:0000256" key="1">
    <source>
        <dbReference type="ARBA" id="ARBA00006738"/>
    </source>
</evidence>
<protein>
    <recommendedName>
        <fullName evidence="2">UPF0102 protein GO495_27935</fullName>
    </recommendedName>
</protein>
<evidence type="ECO:0000256" key="2">
    <source>
        <dbReference type="HAMAP-Rule" id="MF_00048"/>
    </source>
</evidence>
<organism evidence="3 4">
    <name type="scientific">Chitinophaga oryziterrae</name>
    <dbReference type="NCBI Taxonomy" id="1031224"/>
    <lineage>
        <taxon>Bacteria</taxon>
        <taxon>Pseudomonadati</taxon>
        <taxon>Bacteroidota</taxon>
        <taxon>Chitinophagia</taxon>
        <taxon>Chitinophagales</taxon>
        <taxon>Chitinophagaceae</taxon>
        <taxon>Chitinophaga</taxon>
    </lineage>
</organism>
<dbReference type="GO" id="GO:0003676">
    <property type="term" value="F:nucleic acid binding"/>
    <property type="evidence" value="ECO:0007669"/>
    <property type="project" value="InterPro"/>
</dbReference>
<proteinExistence type="inferred from homology"/>
<accession>A0A6N8JGV7</accession>
<evidence type="ECO:0000313" key="3">
    <source>
        <dbReference type="EMBL" id="MVT44457.1"/>
    </source>
</evidence>
<dbReference type="InterPro" id="IPR011856">
    <property type="entry name" value="tRNA_endonuc-like_dom_sf"/>
</dbReference>
<dbReference type="EMBL" id="WRXO01000011">
    <property type="protein sequence ID" value="MVT44457.1"/>
    <property type="molecule type" value="Genomic_DNA"/>
</dbReference>
<dbReference type="Pfam" id="PF02021">
    <property type="entry name" value="UPF0102"/>
    <property type="match status" value="1"/>
</dbReference>
<dbReference type="GO" id="GO:0004519">
    <property type="term" value="F:endonuclease activity"/>
    <property type="evidence" value="ECO:0007669"/>
    <property type="project" value="UniProtKB-KW"/>
</dbReference>
<keyword evidence="3" id="KW-0255">Endonuclease</keyword>
<evidence type="ECO:0000313" key="4">
    <source>
        <dbReference type="Proteomes" id="UP000468388"/>
    </source>
</evidence>
<gene>
    <name evidence="3" type="ORF">GO495_27935</name>
</gene>
<dbReference type="PANTHER" id="PTHR34039:SF1">
    <property type="entry name" value="UPF0102 PROTEIN YRAN"/>
    <property type="match status" value="1"/>
</dbReference>